<evidence type="ECO:0000259" key="1">
    <source>
        <dbReference type="Pfam" id="PF18454"/>
    </source>
</evidence>
<proteinExistence type="predicted"/>
<gene>
    <name evidence="2" type="ORF">METZ01_LOCUS149829</name>
</gene>
<reference evidence="2" key="1">
    <citation type="submission" date="2018-05" db="EMBL/GenBank/DDBJ databases">
        <authorList>
            <person name="Lanie J.A."/>
            <person name="Ng W.-L."/>
            <person name="Kazmierczak K.M."/>
            <person name="Andrzejewski T.M."/>
            <person name="Davidsen T.M."/>
            <person name="Wayne K.J."/>
            <person name="Tettelin H."/>
            <person name="Glass J.I."/>
            <person name="Rusch D."/>
            <person name="Podicherti R."/>
            <person name="Tsui H.-C.T."/>
            <person name="Winkler M.E."/>
        </authorList>
    </citation>
    <scope>NUCLEOTIDE SEQUENCE</scope>
</reference>
<dbReference type="Gene3D" id="2.10.10.30">
    <property type="match status" value="1"/>
</dbReference>
<name>A0A382A5Z9_9ZZZZ</name>
<dbReference type="InterPro" id="IPR041352">
    <property type="entry name" value="Mtd_N"/>
</dbReference>
<sequence>MAKRVQRRRGTTTEHNTFTGYEGEITVDITKDTAVIHDGSTAGGFPLARQDLNNVSLNISIADMNIVDGTNGQFLQTNGSGTMSFATIDASSTAVGGDVTGTVSNIQIAANKVGIAELNVSDGTANQFLKTDGSGALSFGTVVTDPTMGGDVGGTTSASVIQAGAVEGSMLTAALKQFTEDTFTGDGATTTFTLTSIAAATNALMVSIDGIVQPTSAFALPTSTSIQFTAAPPSSSKIIVLHLGFQSTVSTPADGAITTAKLGGNAVTDAKLSSSVGTDAQRAVTTNHIRDDAVTTAKIAANAITASEIAAATITSTQIQNGTIVGDDIADNSIGGTKIALSNHAQGDIMYYDGSNWVRLGAGTAGQSLKTAGSGANPYWG</sequence>
<dbReference type="EMBL" id="UINC01024058">
    <property type="protein sequence ID" value="SVA96975.1"/>
    <property type="molecule type" value="Genomic_DNA"/>
</dbReference>
<feature type="domain" description="Major tropism determinant N-terminal" evidence="1">
    <location>
        <begin position="5"/>
        <end position="41"/>
    </location>
</feature>
<organism evidence="2">
    <name type="scientific">marine metagenome</name>
    <dbReference type="NCBI Taxonomy" id="408172"/>
    <lineage>
        <taxon>unclassified sequences</taxon>
        <taxon>metagenomes</taxon>
        <taxon>ecological metagenomes</taxon>
    </lineage>
</organism>
<evidence type="ECO:0000313" key="2">
    <source>
        <dbReference type="EMBL" id="SVA96975.1"/>
    </source>
</evidence>
<dbReference type="Pfam" id="PF18454">
    <property type="entry name" value="Mtd_N"/>
    <property type="match status" value="1"/>
</dbReference>
<accession>A0A382A5Z9</accession>
<dbReference type="AlphaFoldDB" id="A0A382A5Z9"/>
<protein>
    <recommendedName>
        <fullName evidence="1">Major tropism determinant N-terminal domain-containing protein</fullName>
    </recommendedName>
</protein>